<dbReference type="PROSITE" id="PS51257">
    <property type="entry name" value="PROKAR_LIPOPROTEIN"/>
    <property type="match status" value="1"/>
</dbReference>
<dbReference type="KEGG" id="schy:GVO57_12745"/>
<sequence length="112" mass="11872">MSKRRPTFDRSVLAGAMLGALLLSGLSACGKKPRPPRTPAATPPWTGCSTASLEDLVGREASEPTIAEARKRAGAALVRLKPPGAMVTMDYRPDRLNLTLDAQNRITALNCG</sequence>
<keyword evidence="2" id="KW-1185">Reference proteome</keyword>
<gene>
    <name evidence="1" type="ORF">GVO57_12745</name>
</gene>
<dbReference type="RefSeq" id="WP_160593541.1">
    <property type="nucleotide sequence ID" value="NZ_CP047895.1"/>
</dbReference>
<dbReference type="InterPro" id="IPR021719">
    <property type="entry name" value="Prot_inh_I78"/>
</dbReference>
<dbReference type="PANTHER" id="PTHR39600">
    <property type="entry name" value="PEPTIDASE INHIBITOR I78 FAMILY PROTEIN"/>
    <property type="match status" value="1"/>
</dbReference>
<dbReference type="EMBL" id="CP047895">
    <property type="protein sequence ID" value="QHL91513.1"/>
    <property type="molecule type" value="Genomic_DNA"/>
</dbReference>
<dbReference type="Proteomes" id="UP000464468">
    <property type="component" value="Chromosome"/>
</dbReference>
<evidence type="ECO:0008006" key="3">
    <source>
        <dbReference type="Google" id="ProtNLM"/>
    </source>
</evidence>
<dbReference type="PANTHER" id="PTHR39600:SF1">
    <property type="entry name" value="PEPTIDASE INHIBITOR I78 FAMILY PROTEIN"/>
    <property type="match status" value="1"/>
</dbReference>
<evidence type="ECO:0000313" key="2">
    <source>
        <dbReference type="Proteomes" id="UP000464468"/>
    </source>
</evidence>
<name>A0A7Z2S6H2_9SPHN</name>
<reference evidence="1 2" key="1">
    <citation type="submission" date="2020-01" db="EMBL/GenBank/DDBJ databases">
        <title>Sphingomonas sp. C33 whole genome sequece.</title>
        <authorList>
            <person name="Park C."/>
        </authorList>
    </citation>
    <scope>NUCLEOTIDE SEQUENCE [LARGE SCALE GENOMIC DNA]</scope>
    <source>
        <strain evidence="1 2">C33</strain>
    </source>
</reference>
<dbReference type="Gene3D" id="3.30.10.10">
    <property type="entry name" value="Trypsin Inhibitor V, subunit A"/>
    <property type="match status" value="1"/>
</dbReference>
<proteinExistence type="predicted"/>
<accession>A0A7Z2S6H2</accession>
<organism evidence="1 2">
    <name type="scientific">Sphingomonas changnyeongensis</name>
    <dbReference type="NCBI Taxonomy" id="2698679"/>
    <lineage>
        <taxon>Bacteria</taxon>
        <taxon>Pseudomonadati</taxon>
        <taxon>Pseudomonadota</taxon>
        <taxon>Alphaproteobacteria</taxon>
        <taxon>Sphingomonadales</taxon>
        <taxon>Sphingomonadaceae</taxon>
        <taxon>Sphingomonas</taxon>
    </lineage>
</organism>
<protein>
    <recommendedName>
        <fullName evidence="3">Peptidase inhibitor I78 family protein</fullName>
    </recommendedName>
</protein>
<dbReference type="Pfam" id="PF11720">
    <property type="entry name" value="Inhibitor_I78"/>
    <property type="match status" value="1"/>
</dbReference>
<dbReference type="AlphaFoldDB" id="A0A7Z2S6H2"/>
<evidence type="ECO:0000313" key="1">
    <source>
        <dbReference type="EMBL" id="QHL91513.1"/>
    </source>
</evidence>